<feature type="chain" id="PRO_5020992371" evidence="2">
    <location>
        <begin position="32"/>
        <end position="179"/>
    </location>
</feature>
<comment type="caution">
    <text evidence="4">The sequence shown here is derived from an EMBL/GenBank/DDBJ whole genome shotgun (WGS) entry which is preliminary data.</text>
</comment>
<evidence type="ECO:0000256" key="2">
    <source>
        <dbReference type="SAM" id="SignalP"/>
    </source>
</evidence>
<accession>A0A4R5TKL6</accession>
<dbReference type="Proteomes" id="UP000294796">
    <property type="component" value="Unassembled WGS sequence"/>
</dbReference>
<keyword evidence="2" id="KW-0732">Signal</keyword>
<dbReference type="InterPro" id="IPR025240">
    <property type="entry name" value="DUF4189"/>
</dbReference>
<name>A0A4R5TKL6_9GAMM</name>
<dbReference type="OrthoDB" id="6008701at2"/>
<sequence length="179" mass="18616">MADTGELMIQRASKYLLMLAIAVACPMPLLAQTACPQGVGPGSAQCGPSGGGMGPAPSAPSQPTARWQLTWGAFAKDTNGDVVGTSTGQRSKRAARRAAVDRCTQMGGRSCKSVFEYRHQCAVAAEPIEQADGVTIIFERGPTIDAASASALSICPEQNGGRACEIKFSNCTGPYLVYD</sequence>
<dbReference type="AlphaFoldDB" id="A0A4R5TKL6"/>
<evidence type="ECO:0000259" key="3">
    <source>
        <dbReference type="Pfam" id="PF13827"/>
    </source>
</evidence>
<gene>
    <name evidence="4" type="ORF">E2F46_12985</name>
</gene>
<keyword evidence="5" id="KW-1185">Reference proteome</keyword>
<evidence type="ECO:0000256" key="1">
    <source>
        <dbReference type="SAM" id="MobiDB-lite"/>
    </source>
</evidence>
<proteinExistence type="predicted"/>
<reference evidence="4 5" key="1">
    <citation type="submission" date="2019-03" db="EMBL/GenBank/DDBJ databases">
        <title>Luteimonas zhaokaii sp.nov., isolated from the rectal contents of Plateau pika in Yushu, Qinghai Province, China.</title>
        <authorList>
            <person name="Zhang G."/>
        </authorList>
    </citation>
    <scope>NUCLEOTIDE SEQUENCE [LARGE SCALE GENOMIC DNA]</scope>
    <source>
        <strain evidence="4 5">B9</strain>
    </source>
</reference>
<feature type="domain" description="DUF4189" evidence="3">
    <location>
        <begin position="71"/>
        <end position="171"/>
    </location>
</feature>
<feature type="region of interest" description="Disordered" evidence="1">
    <location>
        <begin position="41"/>
        <end position="63"/>
    </location>
</feature>
<evidence type="ECO:0000313" key="4">
    <source>
        <dbReference type="EMBL" id="TDK22676.1"/>
    </source>
</evidence>
<feature type="signal peptide" evidence="2">
    <location>
        <begin position="1"/>
        <end position="31"/>
    </location>
</feature>
<dbReference type="Pfam" id="PF13827">
    <property type="entry name" value="DUF4189"/>
    <property type="match status" value="1"/>
</dbReference>
<protein>
    <submittedName>
        <fullName evidence="4">DUF4189 domain-containing protein</fullName>
    </submittedName>
</protein>
<organism evidence="4 5">
    <name type="scientific">Luteimonas aestuarii</name>
    <dbReference type="NCBI Taxonomy" id="453837"/>
    <lineage>
        <taxon>Bacteria</taxon>
        <taxon>Pseudomonadati</taxon>
        <taxon>Pseudomonadota</taxon>
        <taxon>Gammaproteobacteria</taxon>
        <taxon>Lysobacterales</taxon>
        <taxon>Lysobacteraceae</taxon>
        <taxon>Luteimonas</taxon>
    </lineage>
</organism>
<evidence type="ECO:0000313" key="5">
    <source>
        <dbReference type="Proteomes" id="UP000294796"/>
    </source>
</evidence>
<dbReference type="EMBL" id="SMTF01000012">
    <property type="protein sequence ID" value="TDK22676.1"/>
    <property type="molecule type" value="Genomic_DNA"/>
</dbReference>